<evidence type="ECO:0000313" key="2">
    <source>
        <dbReference type="EMBL" id="EWM53192.1"/>
    </source>
</evidence>
<feature type="transmembrane region" description="Helical" evidence="1">
    <location>
        <begin position="48"/>
        <end position="68"/>
    </location>
</feature>
<keyword evidence="1" id="KW-1133">Transmembrane helix</keyword>
<feature type="transmembrane region" description="Helical" evidence="1">
    <location>
        <begin position="21"/>
        <end position="42"/>
    </location>
</feature>
<proteinExistence type="predicted"/>
<dbReference type="EMBL" id="ATAX01000028">
    <property type="protein sequence ID" value="EWM53192.1"/>
    <property type="molecule type" value="Genomic_DNA"/>
</dbReference>
<keyword evidence="1" id="KW-0472">Membrane</keyword>
<accession>W7UXV9</accession>
<keyword evidence="1" id="KW-0812">Transmembrane</keyword>
<evidence type="ECO:0000313" key="3">
    <source>
        <dbReference type="Proteomes" id="UP000019365"/>
    </source>
</evidence>
<dbReference type="OrthoDB" id="1827387at2"/>
<dbReference type="PATRIC" id="fig|1341157.4.peg.2679"/>
<organism evidence="2 3">
    <name type="scientific">Ruminococcus flavefaciens 007c</name>
    <dbReference type="NCBI Taxonomy" id="1341157"/>
    <lineage>
        <taxon>Bacteria</taxon>
        <taxon>Bacillati</taxon>
        <taxon>Bacillota</taxon>
        <taxon>Clostridia</taxon>
        <taxon>Eubacteriales</taxon>
        <taxon>Oscillospiraceae</taxon>
        <taxon>Ruminococcus</taxon>
    </lineage>
</organism>
<sequence>MPKRLWDSDMKKKDVTFTIGLAVLMGVIWCIGELVMGLWIAVVPKTHIFWFAFIVIVTLAVSIWHSMIEDKSDLEDPKRAKYERKTKKRRK</sequence>
<keyword evidence="3" id="KW-1185">Reference proteome</keyword>
<reference evidence="2 3" key="1">
    <citation type="journal article" date="2014" name="PLoS ONE">
        <title>Rumen cellulosomics: divergent fiber-degrading strategies revealed by comparative genome-wide analysis of six ruminococcal strains.</title>
        <authorList>
            <person name="Dassa B."/>
            <person name="Borovok I."/>
            <person name="Ruimy-Israeli V."/>
            <person name="Lamed R."/>
            <person name="Flint H.J."/>
            <person name="Duncan S.H."/>
            <person name="Henrissat B."/>
            <person name="Coutinho P."/>
            <person name="Morrison M."/>
            <person name="Mosoni P."/>
            <person name="Yeoman C.J."/>
            <person name="White B.A."/>
            <person name="Bayer E.A."/>
        </authorList>
    </citation>
    <scope>NUCLEOTIDE SEQUENCE [LARGE SCALE GENOMIC DNA]</scope>
    <source>
        <strain evidence="2 3">007c</strain>
    </source>
</reference>
<gene>
    <name evidence="2" type="ORF">RF007C_16405</name>
</gene>
<comment type="caution">
    <text evidence="2">The sequence shown here is derived from an EMBL/GenBank/DDBJ whole genome shotgun (WGS) entry which is preliminary data.</text>
</comment>
<name>W7UXV9_RUMFL</name>
<protein>
    <submittedName>
        <fullName evidence="2">Uncharacterized protein</fullName>
    </submittedName>
</protein>
<dbReference type="AlphaFoldDB" id="W7UXV9"/>
<evidence type="ECO:0000256" key="1">
    <source>
        <dbReference type="SAM" id="Phobius"/>
    </source>
</evidence>
<dbReference type="Proteomes" id="UP000019365">
    <property type="component" value="Unassembled WGS sequence"/>
</dbReference>